<dbReference type="RefSeq" id="WP_379994307.1">
    <property type="nucleotide sequence ID" value="NZ_JBHSGN010000045.1"/>
</dbReference>
<evidence type="ECO:0000313" key="1">
    <source>
        <dbReference type="EMBL" id="MFC4673076.1"/>
    </source>
</evidence>
<dbReference type="EMBL" id="JBHSGN010000045">
    <property type="protein sequence ID" value="MFC4673076.1"/>
    <property type="molecule type" value="Genomic_DNA"/>
</dbReference>
<organism evidence="1 2">
    <name type="scientific">Dysgonomonas termitidis</name>
    <dbReference type="NCBI Taxonomy" id="1516126"/>
    <lineage>
        <taxon>Bacteria</taxon>
        <taxon>Pseudomonadati</taxon>
        <taxon>Bacteroidota</taxon>
        <taxon>Bacteroidia</taxon>
        <taxon>Bacteroidales</taxon>
        <taxon>Dysgonomonadaceae</taxon>
        <taxon>Dysgonomonas</taxon>
    </lineage>
</organism>
<gene>
    <name evidence="1" type="ORF">ACFO6W_05180</name>
</gene>
<dbReference type="InterPro" id="IPR025345">
    <property type="entry name" value="DUF4249"/>
</dbReference>
<proteinExistence type="predicted"/>
<dbReference type="Proteomes" id="UP001596023">
    <property type="component" value="Unassembled WGS sequence"/>
</dbReference>
<name>A0ABV9KT09_9BACT</name>
<comment type="caution">
    <text evidence="1">The sequence shown here is derived from an EMBL/GenBank/DDBJ whole genome shotgun (WGS) entry which is preliminary data.</text>
</comment>
<accession>A0ABV9KT09</accession>
<reference evidence="2" key="1">
    <citation type="journal article" date="2019" name="Int. J. Syst. Evol. Microbiol.">
        <title>The Global Catalogue of Microorganisms (GCM) 10K type strain sequencing project: providing services to taxonomists for standard genome sequencing and annotation.</title>
        <authorList>
            <consortium name="The Broad Institute Genomics Platform"/>
            <consortium name="The Broad Institute Genome Sequencing Center for Infectious Disease"/>
            <person name="Wu L."/>
            <person name="Ma J."/>
        </authorList>
    </citation>
    <scope>NUCLEOTIDE SEQUENCE [LARGE SCALE GENOMIC DNA]</scope>
    <source>
        <strain evidence="2">CCUG 66188</strain>
    </source>
</reference>
<keyword evidence="2" id="KW-1185">Reference proteome</keyword>
<dbReference type="Pfam" id="PF14054">
    <property type="entry name" value="DUF4249"/>
    <property type="match status" value="1"/>
</dbReference>
<protein>
    <submittedName>
        <fullName evidence="1">DUF4249 domain-containing protein</fullName>
    </submittedName>
</protein>
<evidence type="ECO:0000313" key="2">
    <source>
        <dbReference type="Proteomes" id="UP001596023"/>
    </source>
</evidence>
<sequence>MKIIYKLLLATIVVILFTTCEKIVDLDLRTATSKLVINAAITEGSPCTVYLTKSQAFNDNSSFKTVAGAEIILTDEDGNSEILREAQNMSGLYLSNMLGKVNKRYHIAVIAEGNMHEASVVIPNAVPIEKTYIYEIKAGKDSWYSPSFIFYDPVDEVNYYYTILYVNDNAMKSIYLDDDEFRNGLKVHRILYFDKDDNNDQDLKTGDQIRIEMQTLDKGMYTFYKSLFSIAADGGTNPITNFTGDVLGCFKGYNTSVAYFVVSPDAIYSESDE</sequence>